<dbReference type="InParanoid" id="A0A6C2YRM1"/>
<dbReference type="GO" id="GO:0016491">
    <property type="term" value="F:oxidoreductase activity"/>
    <property type="evidence" value="ECO:0007669"/>
    <property type="project" value="InterPro"/>
</dbReference>
<dbReference type="KEGG" id="tim:GMBLW1_04280"/>
<dbReference type="GO" id="GO:0016209">
    <property type="term" value="F:antioxidant activity"/>
    <property type="evidence" value="ECO:0007669"/>
    <property type="project" value="InterPro"/>
</dbReference>
<dbReference type="RefSeq" id="WP_162658660.1">
    <property type="nucleotide sequence ID" value="NZ_LR593887.1"/>
</dbReference>
<dbReference type="Proteomes" id="UP000464378">
    <property type="component" value="Chromosome"/>
</dbReference>
<evidence type="ECO:0000313" key="2">
    <source>
        <dbReference type="EMBL" id="VIP03532.1"/>
    </source>
</evidence>
<dbReference type="PANTHER" id="PTHR43640:SF1">
    <property type="entry name" value="THIOREDOXIN-DEPENDENT PEROXIREDOXIN"/>
    <property type="match status" value="1"/>
</dbReference>
<dbReference type="SUPFAM" id="SSF52833">
    <property type="entry name" value="Thioredoxin-like"/>
    <property type="match status" value="1"/>
</dbReference>
<dbReference type="AlphaFoldDB" id="A0A6C2YRM1"/>
<proteinExistence type="predicted"/>
<reference evidence="2" key="1">
    <citation type="submission" date="2019-04" db="EMBL/GenBank/DDBJ databases">
        <authorList>
            <consortium name="Science for Life Laboratories"/>
        </authorList>
    </citation>
    <scope>NUCLEOTIDE SEQUENCE</scope>
    <source>
        <strain evidence="2">MBLW1</strain>
    </source>
</reference>
<dbReference type="InterPro" id="IPR013766">
    <property type="entry name" value="Thioredoxin_domain"/>
</dbReference>
<dbReference type="EMBL" id="LR593887">
    <property type="protein sequence ID" value="VTS04432.1"/>
    <property type="molecule type" value="Genomic_DNA"/>
</dbReference>
<evidence type="ECO:0000259" key="1">
    <source>
        <dbReference type="PROSITE" id="PS51352"/>
    </source>
</evidence>
<organism evidence="2">
    <name type="scientific">Tuwongella immobilis</name>
    <dbReference type="NCBI Taxonomy" id="692036"/>
    <lineage>
        <taxon>Bacteria</taxon>
        <taxon>Pseudomonadati</taxon>
        <taxon>Planctomycetota</taxon>
        <taxon>Planctomycetia</taxon>
        <taxon>Gemmatales</taxon>
        <taxon>Gemmataceae</taxon>
        <taxon>Tuwongella</taxon>
    </lineage>
</organism>
<dbReference type="InterPro" id="IPR047262">
    <property type="entry name" value="PRX-like1"/>
</dbReference>
<dbReference type="InterPro" id="IPR036249">
    <property type="entry name" value="Thioredoxin-like_sf"/>
</dbReference>
<dbReference type="PROSITE" id="PS51352">
    <property type="entry name" value="THIOREDOXIN_2"/>
    <property type="match status" value="1"/>
</dbReference>
<dbReference type="Pfam" id="PF00578">
    <property type="entry name" value="AhpC-TSA"/>
    <property type="match status" value="1"/>
</dbReference>
<protein>
    <recommendedName>
        <fullName evidence="1">Thioredoxin domain-containing protein</fullName>
    </recommendedName>
</protein>
<evidence type="ECO:0000313" key="3">
    <source>
        <dbReference type="Proteomes" id="UP000464378"/>
    </source>
</evidence>
<sequence>MHIRHFCWVVIAILVVMIPSERRLFGAPPFPAAPIPKLSFDATANAPIQSTDWNSNRVTVLVFLSLDCPVANRYAPEYRRLSERYHQRGVRFIGVHCEPDTTREQAAKHADEYRIPFPVILDPHGALIRATGAEVVSEVVVLRGDRTIAYRGRLDDRYTLDGKSRENPRMRDLVQTLDALLADKSPPVAHQPAFGCPLPQPRSQSK</sequence>
<gene>
    <name evidence="2" type="ORF">GMBLW1_04280</name>
</gene>
<feature type="domain" description="Thioredoxin" evidence="1">
    <location>
        <begin position="29"/>
        <end position="182"/>
    </location>
</feature>
<dbReference type="Gene3D" id="3.40.30.10">
    <property type="entry name" value="Glutaredoxin"/>
    <property type="match status" value="1"/>
</dbReference>
<accession>A0A6C2YRM1</accession>
<dbReference type="PANTHER" id="PTHR43640">
    <property type="entry name" value="OS07G0260300 PROTEIN"/>
    <property type="match status" value="1"/>
</dbReference>
<name>A0A6C2YRM1_9BACT</name>
<dbReference type="EMBL" id="LR586016">
    <property type="protein sequence ID" value="VIP03532.1"/>
    <property type="molecule type" value="Genomic_DNA"/>
</dbReference>
<dbReference type="InterPro" id="IPR000866">
    <property type="entry name" value="AhpC/TSA"/>
</dbReference>
<keyword evidence="3" id="KW-1185">Reference proteome</keyword>